<dbReference type="EMBL" id="CP002351">
    <property type="protein sequence ID" value="AEH50951.1"/>
    <property type="molecule type" value="Genomic_DNA"/>
</dbReference>
<dbReference type="GO" id="GO:0003677">
    <property type="term" value="F:DNA binding"/>
    <property type="evidence" value="ECO:0007669"/>
    <property type="project" value="UniProtKB-UniRule"/>
</dbReference>
<evidence type="ECO:0000256" key="6">
    <source>
        <dbReference type="ARBA" id="ARBA00022705"/>
    </source>
</evidence>
<dbReference type="GO" id="GO:0009360">
    <property type="term" value="C:DNA polymerase III complex"/>
    <property type="evidence" value="ECO:0007669"/>
    <property type="project" value="InterPro"/>
</dbReference>
<evidence type="ECO:0000256" key="5">
    <source>
        <dbReference type="ARBA" id="ARBA00022695"/>
    </source>
</evidence>
<dbReference type="GO" id="GO:0006271">
    <property type="term" value="P:DNA strand elongation involved in DNA replication"/>
    <property type="evidence" value="ECO:0007669"/>
    <property type="project" value="TreeGrafter"/>
</dbReference>
<dbReference type="InterPro" id="IPR022635">
    <property type="entry name" value="DNA_polIII_beta_C"/>
</dbReference>
<dbReference type="InterPro" id="IPR022637">
    <property type="entry name" value="DNA_polIII_beta_cen"/>
</dbReference>
<organism evidence="13 14">
    <name type="scientific">Pseudothermotoga thermarum DSM 5069</name>
    <dbReference type="NCBI Taxonomy" id="688269"/>
    <lineage>
        <taxon>Bacteria</taxon>
        <taxon>Thermotogati</taxon>
        <taxon>Thermotogota</taxon>
        <taxon>Thermotogae</taxon>
        <taxon>Thermotogales</taxon>
        <taxon>Thermotogaceae</taxon>
        <taxon>Pseudothermotoga</taxon>
    </lineage>
</organism>
<protein>
    <recommendedName>
        <fullName evidence="9">Beta sliding clamp</fullName>
    </recommendedName>
</protein>
<evidence type="ECO:0000313" key="13">
    <source>
        <dbReference type="EMBL" id="AEH50951.1"/>
    </source>
</evidence>
<feature type="domain" description="DNA polymerase III beta sliding clamp central" evidence="11">
    <location>
        <begin position="129"/>
        <end position="243"/>
    </location>
</feature>
<keyword evidence="8" id="KW-0238">DNA-binding</keyword>
<evidence type="ECO:0000259" key="11">
    <source>
        <dbReference type="Pfam" id="PF02767"/>
    </source>
</evidence>
<evidence type="ECO:0000256" key="7">
    <source>
        <dbReference type="ARBA" id="ARBA00022932"/>
    </source>
</evidence>
<keyword evidence="4 9" id="KW-0808">Transferase</keyword>
<gene>
    <name evidence="13" type="ORF">Theth_0867</name>
</gene>
<dbReference type="GO" id="GO:0008408">
    <property type="term" value="F:3'-5' exonuclease activity"/>
    <property type="evidence" value="ECO:0007669"/>
    <property type="project" value="InterPro"/>
</dbReference>
<evidence type="ECO:0000259" key="10">
    <source>
        <dbReference type="Pfam" id="PF00712"/>
    </source>
</evidence>
<comment type="subcellular location">
    <subcellularLocation>
        <location evidence="1 9">Cytoplasm</location>
    </subcellularLocation>
</comment>
<evidence type="ECO:0000256" key="1">
    <source>
        <dbReference type="ARBA" id="ARBA00004496"/>
    </source>
</evidence>
<evidence type="ECO:0000313" key="14">
    <source>
        <dbReference type="Proteomes" id="UP000006804"/>
    </source>
</evidence>
<dbReference type="Gene3D" id="3.10.150.10">
    <property type="entry name" value="DNA Polymerase III, subunit A, domain 2"/>
    <property type="match status" value="1"/>
</dbReference>
<evidence type="ECO:0000256" key="8">
    <source>
        <dbReference type="ARBA" id="ARBA00023125"/>
    </source>
</evidence>
<dbReference type="Gene3D" id="3.70.10.10">
    <property type="match status" value="1"/>
</dbReference>
<dbReference type="STRING" id="688269.Theth_0867"/>
<dbReference type="eggNOG" id="COG0592">
    <property type="taxonomic scope" value="Bacteria"/>
</dbReference>
<dbReference type="KEGG" id="tta:Theth_0867"/>
<dbReference type="OrthoDB" id="8421503at2"/>
<dbReference type="PANTHER" id="PTHR30478">
    <property type="entry name" value="DNA POLYMERASE III SUBUNIT BETA"/>
    <property type="match status" value="1"/>
</dbReference>
<dbReference type="InterPro" id="IPR022634">
    <property type="entry name" value="DNA_polIII_beta_N"/>
</dbReference>
<dbReference type="NCBIfam" id="TIGR00663">
    <property type="entry name" value="dnan"/>
    <property type="match status" value="1"/>
</dbReference>
<dbReference type="AlphaFoldDB" id="F7YYD0"/>
<comment type="function">
    <text evidence="9">Confers DNA tethering and processivity to DNA polymerases and other proteins. Acts as a clamp, forming a ring around DNA (a reaction catalyzed by the clamp-loading complex) which diffuses in an ATP-independent manner freely and bidirectionally along dsDNA. Initially characterized for its ability to contact the catalytic subunit of DNA polymerase III (Pol III), a complex, multichain enzyme responsible for most of the replicative synthesis in bacteria; Pol III exhibits 3'-5' exonuclease proofreading activity. The beta chain is required for initiation of replication as well as for processivity of DNA replication.</text>
</comment>
<dbReference type="PATRIC" id="fig|688269.3.peg.891"/>
<accession>F7YYD0</accession>
<keyword evidence="14" id="KW-1185">Reference proteome</keyword>
<dbReference type="PIRSF" id="PIRSF000804">
    <property type="entry name" value="DNA_pol_III_b"/>
    <property type="match status" value="1"/>
</dbReference>
<dbReference type="SUPFAM" id="SSF55979">
    <property type="entry name" value="DNA clamp"/>
    <property type="match status" value="3"/>
</dbReference>
<keyword evidence="7 9" id="KW-0239">DNA-directed DNA polymerase</keyword>
<dbReference type="InterPro" id="IPR046938">
    <property type="entry name" value="DNA_clamp_sf"/>
</dbReference>
<dbReference type="Pfam" id="PF02768">
    <property type="entry name" value="DNA_pol3_beta_3"/>
    <property type="match status" value="1"/>
</dbReference>
<dbReference type="InterPro" id="IPR001001">
    <property type="entry name" value="DNA_polIII_beta"/>
</dbReference>
<evidence type="ECO:0000256" key="2">
    <source>
        <dbReference type="ARBA" id="ARBA00010752"/>
    </source>
</evidence>
<dbReference type="PANTHER" id="PTHR30478:SF0">
    <property type="entry name" value="BETA SLIDING CLAMP"/>
    <property type="match status" value="1"/>
</dbReference>
<dbReference type="GO" id="GO:0005737">
    <property type="term" value="C:cytoplasm"/>
    <property type="evidence" value="ECO:0007669"/>
    <property type="project" value="UniProtKB-SubCell"/>
</dbReference>
<dbReference type="Pfam" id="PF00712">
    <property type="entry name" value="DNA_pol3_beta"/>
    <property type="match status" value="1"/>
</dbReference>
<keyword evidence="3 9" id="KW-0963">Cytoplasm</keyword>
<feature type="domain" description="DNA polymerase III beta sliding clamp C-terminal" evidence="12">
    <location>
        <begin position="245"/>
        <end position="365"/>
    </location>
</feature>
<comment type="similarity">
    <text evidence="2 9">Belongs to the beta sliding clamp family.</text>
</comment>
<reference evidence="13 14" key="1">
    <citation type="submission" date="2010-11" db="EMBL/GenBank/DDBJ databases">
        <title>The complete genome of Thermotoga thermarum DSM 5069.</title>
        <authorList>
            <consortium name="US DOE Joint Genome Institute (JGI-PGF)"/>
            <person name="Lucas S."/>
            <person name="Copeland A."/>
            <person name="Lapidus A."/>
            <person name="Bruce D."/>
            <person name="Goodwin L."/>
            <person name="Pitluck S."/>
            <person name="Kyrpides N."/>
            <person name="Mavromatis K."/>
            <person name="Ivanova N."/>
            <person name="Zeytun A."/>
            <person name="Brettin T."/>
            <person name="Detter J.C."/>
            <person name="Tapia R."/>
            <person name="Han C."/>
            <person name="Land M."/>
            <person name="Hauser L."/>
            <person name="Markowitz V."/>
            <person name="Cheng J.-F."/>
            <person name="Hugenholtz P."/>
            <person name="Woyke T."/>
            <person name="Wu D."/>
            <person name="Spring S."/>
            <person name="Schroeder M."/>
            <person name="Brambilla E."/>
            <person name="Klenk H.-P."/>
            <person name="Eisen J.A."/>
        </authorList>
    </citation>
    <scope>NUCLEOTIDE SEQUENCE [LARGE SCALE GENOMIC DNA]</scope>
    <source>
        <strain evidence="13 14">DSM 5069</strain>
    </source>
</reference>
<evidence type="ECO:0000256" key="3">
    <source>
        <dbReference type="ARBA" id="ARBA00022490"/>
    </source>
</evidence>
<dbReference type="HOGENOM" id="CLU_038149_4_1_0"/>
<keyword evidence="6 9" id="KW-0235">DNA replication</keyword>
<evidence type="ECO:0000256" key="9">
    <source>
        <dbReference type="PIRNR" id="PIRNR000804"/>
    </source>
</evidence>
<dbReference type="GO" id="GO:0003887">
    <property type="term" value="F:DNA-directed DNA polymerase activity"/>
    <property type="evidence" value="ECO:0007669"/>
    <property type="project" value="UniProtKB-UniRule"/>
</dbReference>
<feature type="domain" description="DNA polymerase III beta sliding clamp N-terminal" evidence="10">
    <location>
        <begin position="5"/>
        <end position="119"/>
    </location>
</feature>
<keyword evidence="5 9" id="KW-0548">Nucleotidyltransferase</keyword>
<evidence type="ECO:0000256" key="4">
    <source>
        <dbReference type="ARBA" id="ARBA00022679"/>
    </source>
</evidence>
<dbReference type="SMART" id="SM00480">
    <property type="entry name" value="POL3Bc"/>
    <property type="match status" value="1"/>
</dbReference>
<comment type="subunit">
    <text evidence="9">Forms a ring-shaped head-to-tail homodimer around DNA.</text>
</comment>
<dbReference type="RefSeq" id="WP_013932173.1">
    <property type="nucleotide sequence ID" value="NC_015707.1"/>
</dbReference>
<name>F7YYD0_9THEM</name>
<dbReference type="Pfam" id="PF02767">
    <property type="entry name" value="DNA_pol3_beta_2"/>
    <property type="match status" value="1"/>
</dbReference>
<evidence type="ECO:0000259" key="12">
    <source>
        <dbReference type="Pfam" id="PF02768"/>
    </source>
</evidence>
<sequence>MPRISVDVSQLSEKVSIVSKIVPSKTIKPILSCILFKLSNGEVFLSATDLESGIKARLRCESEGEGKFAVDAKVLNEIVRTLPDETTAEFTLSEESVTVTCGRSKFKIPTVDPSEFPDLEASAGGTEIQIDASTLASMLEKVIFCAATDEFMKNLNGVFWEVGRELLRLVASDGFRLAIAEERVISNNETSFLLSLKSMRELLSMASKNEEQTLKILYDGRCVSILANDIEMTARVVEIEFPDYKKVLPKAFKTKVVVSTDELVEALKRALVIAKRGTESIRVDVTEDILRISSRSPDYGEAQEEIDVRKDGEDILAAFNPKFLIEALRHIDSEEVELNFVDSTSPLQINPVDVSGYLYIVMPIRIV</sequence>
<dbReference type="Proteomes" id="UP000006804">
    <property type="component" value="Chromosome"/>
</dbReference>
<proteinExistence type="inferred from homology"/>
<dbReference type="CDD" id="cd00140">
    <property type="entry name" value="beta_clamp"/>
    <property type="match status" value="1"/>
</dbReference>